<proteinExistence type="predicted"/>
<sequence length="81" mass="9443">MANLTIEDVPDELCRTFRAIAPERRRLVVSRLVACLENEVRVRPARDVERTIQEIRAFRESLNVPPLTEEFIERAINEGRP</sequence>
<dbReference type="AlphaFoldDB" id="A0A6J4TLL1"/>
<reference evidence="1" key="1">
    <citation type="submission" date="2020-02" db="EMBL/GenBank/DDBJ databases">
        <authorList>
            <person name="Meier V. D."/>
        </authorList>
    </citation>
    <scope>NUCLEOTIDE SEQUENCE</scope>
    <source>
        <strain evidence="1">AVDCRST_MAG91</strain>
    </source>
</reference>
<accession>A0A6J4TLL1</accession>
<organism evidence="1">
    <name type="scientific">uncultured Sphingomonadaceae bacterium</name>
    <dbReference type="NCBI Taxonomy" id="169976"/>
    <lineage>
        <taxon>Bacteria</taxon>
        <taxon>Pseudomonadati</taxon>
        <taxon>Pseudomonadota</taxon>
        <taxon>Alphaproteobacteria</taxon>
        <taxon>Sphingomonadales</taxon>
        <taxon>Sphingomonadaceae</taxon>
        <taxon>environmental samples</taxon>
    </lineage>
</organism>
<protein>
    <submittedName>
        <fullName evidence="1">Uncharacterized protein</fullName>
    </submittedName>
</protein>
<dbReference type="EMBL" id="CADCVX010000448">
    <property type="protein sequence ID" value="CAA9525546.1"/>
    <property type="molecule type" value="Genomic_DNA"/>
</dbReference>
<gene>
    <name evidence="1" type="ORF">AVDCRST_MAG91-2482</name>
</gene>
<name>A0A6J4TLL1_9SPHN</name>
<evidence type="ECO:0000313" key="1">
    <source>
        <dbReference type="EMBL" id="CAA9525546.1"/>
    </source>
</evidence>